<keyword evidence="1" id="KW-0472">Membrane</keyword>
<evidence type="ECO:0000256" key="1">
    <source>
        <dbReference type="SAM" id="Phobius"/>
    </source>
</evidence>
<dbReference type="Proteomes" id="UP001183604">
    <property type="component" value="Unassembled WGS sequence"/>
</dbReference>
<evidence type="ECO:0000313" key="5">
    <source>
        <dbReference type="Proteomes" id="UP001183604"/>
    </source>
</evidence>
<evidence type="ECO:0000313" key="2">
    <source>
        <dbReference type="EMBL" id="MDA1383970.1"/>
    </source>
</evidence>
<gene>
    <name evidence="3" type="ORF">J2S69_004755</name>
    <name evidence="2" type="ORF">O2L01_03145</name>
</gene>
<keyword evidence="5" id="KW-1185">Reference proteome</keyword>
<accession>A0A9X3ST84</accession>
<dbReference type="EMBL" id="JAPZVQ010000001">
    <property type="protein sequence ID" value="MDA1383970.1"/>
    <property type="molecule type" value="Genomic_DNA"/>
</dbReference>
<protein>
    <submittedName>
        <fullName evidence="2">DUF389 domain-containing protein</fullName>
    </submittedName>
    <submittedName>
        <fullName evidence="3">Hydrophobic protein (TIGR00271 family)</fullName>
    </submittedName>
</protein>
<dbReference type="InterPro" id="IPR005240">
    <property type="entry name" value="DUF389"/>
</dbReference>
<dbReference type="PANTHER" id="PTHR20992">
    <property type="entry name" value="AT15442P-RELATED"/>
    <property type="match status" value="1"/>
</dbReference>
<reference evidence="2" key="1">
    <citation type="submission" date="2022-12" db="EMBL/GenBank/DDBJ databases">
        <title>Gycomyces niveus sp.nov., a novel actinomycete isolated from soil in Shouguang.</title>
        <authorList>
            <person name="Yang X."/>
        </authorList>
    </citation>
    <scope>NUCLEOTIDE SEQUENCE</scope>
    <source>
        <strain evidence="2">DSM 44724</strain>
    </source>
</reference>
<feature type="transmembrane region" description="Helical" evidence="1">
    <location>
        <begin position="174"/>
        <end position="200"/>
    </location>
</feature>
<evidence type="ECO:0000313" key="3">
    <source>
        <dbReference type="EMBL" id="MDR7341036.1"/>
    </source>
</evidence>
<feature type="transmembrane region" description="Helical" evidence="1">
    <location>
        <begin position="220"/>
        <end position="238"/>
    </location>
</feature>
<dbReference type="Pfam" id="PF04087">
    <property type="entry name" value="DUF389"/>
    <property type="match status" value="1"/>
</dbReference>
<evidence type="ECO:0000313" key="4">
    <source>
        <dbReference type="Proteomes" id="UP001145799"/>
    </source>
</evidence>
<keyword evidence="1" id="KW-1133">Transmembrane helix</keyword>
<feature type="transmembrane region" description="Helical" evidence="1">
    <location>
        <begin position="141"/>
        <end position="162"/>
    </location>
</feature>
<feature type="transmembrane region" description="Helical" evidence="1">
    <location>
        <begin position="116"/>
        <end position="135"/>
    </location>
</feature>
<name>A0A9X3ST84_9ACTN</name>
<dbReference type="EMBL" id="JAVDYD010000001">
    <property type="protein sequence ID" value="MDR7341036.1"/>
    <property type="molecule type" value="Genomic_DNA"/>
</dbReference>
<sequence length="329" mass="34438">MLHVRVISPAARTEEVLRIAADCPAVVNVLKLPGAAYDPEGDVVEFDVAREGANSVLADLRALGLKDTGGISVEQLDLSISSAAEVAEQITPGDAEDAVVWEELSARTAAETRMTWSYFAFLALAVQIAAIGALLDQPILIVGAMVLGPDFGPVAAMCFGVLQRNLRLIGAAAVTLAAGFAVAVSITLVCAIASRLMGWIEPTMLDDRPLTSFIIHPDRWSFVVAVLAGVAGILSMTARKSSALVGVFISVTTVPAAGNIAVAIALAHWDEVGASLIQLGVNLAGMIVAGIATLFVQRTMWARFGQHDIIPRSPELEGHPTSGRVSGKR</sequence>
<feature type="transmembrane region" description="Helical" evidence="1">
    <location>
        <begin position="275"/>
        <end position="296"/>
    </location>
</feature>
<organism evidence="2 4">
    <name type="scientific">Glycomyces lechevalierae</name>
    <dbReference type="NCBI Taxonomy" id="256034"/>
    <lineage>
        <taxon>Bacteria</taxon>
        <taxon>Bacillati</taxon>
        <taxon>Actinomycetota</taxon>
        <taxon>Actinomycetes</taxon>
        <taxon>Glycomycetales</taxon>
        <taxon>Glycomycetaceae</taxon>
        <taxon>Glycomyces</taxon>
    </lineage>
</organism>
<comment type="caution">
    <text evidence="2">The sequence shown here is derived from an EMBL/GenBank/DDBJ whole genome shotgun (WGS) entry which is preliminary data.</text>
</comment>
<dbReference type="Proteomes" id="UP001145799">
    <property type="component" value="Unassembled WGS sequence"/>
</dbReference>
<feature type="transmembrane region" description="Helical" evidence="1">
    <location>
        <begin position="245"/>
        <end position="269"/>
    </location>
</feature>
<reference evidence="3 5" key="2">
    <citation type="submission" date="2023-07" db="EMBL/GenBank/DDBJ databases">
        <title>Sequencing the genomes of 1000 actinobacteria strains.</title>
        <authorList>
            <person name="Klenk H.-P."/>
        </authorList>
    </citation>
    <scope>NUCLEOTIDE SEQUENCE [LARGE SCALE GENOMIC DNA]</scope>
    <source>
        <strain evidence="3 5">DSM 44724</strain>
    </source>
</reference>
<dbReference type="RefSeq" id="WP_270120324.1">
    <property type="nucleotide sequence ID" value="NZ_BAAAOM010000001.1"/>
</dbReference>
<dbReference type="AlphaFoldDB" id="A0A9X3ST84"/>
<proteinExistence type="predicted"/>
<keyword evidence="1" id="KW-0812">Transmembrane</keyword>
<dbReference type="PANTHER" id="PTHR20992:SF9">
    <property type="entry name" value="AT15442P-RELATED"/>
    <property type="match status" value="1"/>
</dbReference>